<dbReference type="KEGG" id="ccp:CHC_T00003273001"/>
<gene>
    <name evidence="2" type="ORF">CHC_T00003273001</name>
</gene>
<accession>R7Q997</accession>
<dbReference type="Proteomes" id="UP000012073">
    <property type="component" value="Unassembled WGS sequence"/>
</dbReference>
<keyword evidence="1" id="KW-1133">Transmembrane helix</keyword>
<dbReference type="RefSeq" id="XP_005714443.1">
    <property type="nucleotide sequence ID" value="XM_005714386.1"/>
</dbReference>
<sequence>MRRDTPALARRHWQHYLNSTGNRAQYLRCINLYHLIRSGATIVYSFLCLGSLPFLSHEYFRPVVVREC</sequence>
<feature type="transmembrane region" description="Helical" evidence="1">
    <location>
        <begin position="35"/>
        <end position="55"/>
    </location>
</feature>
<proteinExistence type="predicted"/>
<dbReference type="AlphaFoldDB" id="R7Q997"/>
<evidence type="ECO:0000313" key="2">
    <source>
        <dbReference type="EMBL" id="CDF34624.1"/>
    </source>
</evidence>
<dbReference type="EMBL" id="HG001703">
    <property type="protein sequence ID" value="CDF34624.1"/>
    <property type="molecule type" value="Genomic_DNA"/>
</dbReference>
<dbReference type="GeneID" id="17322156"/>
<evidence type="ECO:0000256" key="1">
    <source>
        <dbReference type="SAM" id="Phobius"/>
    </source>
</evidence>
<dbReference type="Gramene" id="CDF34624">
    <property type="protein sequence ID" value="CDF34624"/>
    <property type="gene ID" value="CHC_T00003273001"/>
</dbReference>
<reference evidence="3" key="1">
    <citation type="journal article" date="2013" name="Proc. Natl. Acad. Sci. U.S.A.">
        <title>Genome structure and metabolic features in the red seaweed Chondrus crispus shed light on evolution of the Archaeplastida.</title>
        <authorList>
            <person name="Collen J."/>
            <person name="Porcel B."/>
            <person name="Carre W."/>
            <person name="Ball S.G."/>
            <person name="Chaparro C."/>
            <person name="Tonon T."/>
            <person name="Barbeyron T."/>
            <person name="Michel G."/>
            <person name="Noel B."/>
            <person name="Valentin K."/>
            <person name="Elias M."/>
            <person name="Artiguenave F."/>
            <person name="Arun A."/>
            <person name="Aury J.M."/>
            <person name="Barbosa-Neto J.F."/>
            <person name="Bothwell J.H."/>
            <person name="Bouget F.Y."/>
            <person name="Brillet L."/>
            <person name="Cabello-Hurtado F."/>
            <person name="Capella-Gutierrez S."/>
            <person name="Charrier B."/>
            <person name="Cladiere L."/>
            <person name="Cock J.M."/>
            <person name="Coelho S.M."/>
            <person name="Colleoni C."/>
            <person name="Czjzek M."/>
            <person name="Da Silva C."/>
            <person name="Delage L."/>
            <person name="Denoeud F."/>
            <person name="Deschamps P."/>
            <person name="Dittami S.M."/>
            <person name="Gabaldon T."/>
            <person name="Gachon C.M."/>
            <person name="Groisillier A."/>
            <person name="Herve C."/>
            <person name="Jabbari K."/>
            <person name="Katinka M."/>
            <person name="Kloareg B."/>
            <person name="Kowalczyk N."/>
            <person name="Labadie K."/>
            <person name="Leblanc C."/>
            <person name="Lopez P.J."/>
            <person name="McLachlan D.H."/>
            <person name="Meslet-Cladiere L."/>
            <person name="Moustafa A."/>
            <person name="Nehr Z."/>
            <person name="Nyvall Collen P."/>
            <person name="Panaud O."/>
            <person name="Partensky F."/>
            <person name="Poulain J."/>
            <person name="Rensing S.A."/>
            <person name="Rousvoal S."/>
            <person name="Samson G."/>
            <person name="Symeonidi A."/>
            <person name="Weissenbach J."/>
            <person name="Zambounis A."/>
            <person name="Wincker P."/>
            <person name="Boyen C."/>
        </authorList>
    </citation>
    <scope>NUCLEOTIDE SEQUENCE [LARGE SCALE GENOMIC DNA]</scope>
    <source>
        <strain evidence="3">cv. Stackhouse</strain>
    </source>
</reference>
<keyword evidence="1" id="KW-0472">Membrane</keyword>
<keyword evidence="1" id="KW-0812">Transmembrane</keyword>
<organism evidence="2 3">
    <name type="scientific">Chondrus crispus</name>
    <name type="common">Carrageen Irish moss</name>
    <name type="synonym">Polymorpha crispa</name>
    <dbReference type="NCBI Taxonomy" id="2769"/>
    <lineage>
        <taxon>Eukaryota</taxon>
        <taxon>Rhodophyta</taxon>
        <taxon>Florideophyceae</taxon>
        <taxon>Rhodymeniophycidae</taxon>
        <taxon>Gigartinales</taxon>
        <taxon>Gigartinaceae</taxon>
        <taxon>Chondrus</taxon>
    </lineage>
</organism>
<evidence type="ECO:0000313" key="3">
    <source>
        <dbReference type="Proteomes" id="UP000012073"/>
    </source>
</evidence>
<keyword evidence="3" id="KW-1185">Reference proteome</keyword>
<protein>
    <submittedName>
        <fullName evidence="2">Uncharacterized protein</fullName>
    </submittedName>
</protein>
<name>R7Q997_CHOCR</name>